<evidence type="ECO:0000313" key="1">
    <source>
        <dbReference type="EMBL" id="UQN30457.1"/>
    </source>
</evidence>
<dbReference type="EMBL" id="CP097218">
    <property type="protein sequence ID" value="UQN30457.1"/>
    <property type="molecule type" value="Genomic_DNA"/>
</dbReference>
<keyword evidence="2" id="KW-1185">Reference proteome</keyword>
<dbReference type="Proteomes" id="UP001055868">
    <property type="component" value="Chromosome"/>
</dbReference>
<name>A0ABY4N9H7_9MICO</name>
<dbReference type="RefSeq" id="WP_249479783.1">
    <property type="nucleotide sequence ID" value="NZ_CP097218.1"/>
</dbReference>
<accession>A0ABY4N9H7</accession>
<organism evidence="1 2">
    <name type="scientific">Brachybacterium kimchii</name>
    <dbReference type="NCBI Taxonomy" id="2942909"/>
    <lineage>
        <taxon>Bacteria</taxon>
        <taxon>Bacillati</taxon>
        <taxon>Actinomycetota</taxon>
        <taxon>Actinomycetes</taxon>
        <taxon>Micrococcales</taxon>
        <taxon>Dermabacteraceae</taxon>
        <taxon>Brachybacterium</taxon>
    </lineage>
</organism>
<protein>
    <submittedName>
        <fullName evidence="1">Uncharacterized protein</fullName>
    </submittedName>
</protein>
<gene>
    <name evidence="1" type="ORF">M4486_03705</name>
</gene>
<sequence length="188" mass="20649">MSTYEAGRALEDLKERGELAKWEMLQALELFAHEKIGSITSAICREISGIDEADTAPHLLDDEQLNVVITNVIYGTSGKSSRALRGIERCLDPATTRNVDPVRYLTTQVRRDLADGVRVAVGDPQVGSRVRRIARGLGTGATLDQIIEHYNQAHTSDRISTSRAIRALTVAPTLESAAVRTRFEARHA</sequence>
<reference evidence="1" key="1">
    <citation type="submission" date="2022-05" db="EMBL/GenBank/DDBJ databases">
        <title>Genomic analysis of Brachybacterium sp. CBA3104.</title>
        <authorList>
            <person name="Roh S.W."/>
            <person name="Kim Y.B."/>
            <person name="Kim Y."/>
        </authorList>
    </citation>
    <scope>NUCLEOTIDE SEQUENCE</scope>
    <source>
        <strain evidence="1">CBA3104</strain>
    </source>
</reference>
<proteinExistence type="predicted"/>
<evidence type="ECO:0000313" key="2">
    <source>
        <dbReference type="Proteomes" id="UP001055868"/>
    </source>
</evidence>